<organism evidence="14 15">
    <name type="scientific">Bacillus weihaiensis</name>
    <dbReference type="NCBI Taxonomy" id="1547283"/>
    <lineage>
        <taxon>Bacteria</taxon>
        <taxon>Bacillati</taxon>
        <taxon>Bacillota</taxon>
        <taxon>Bacilli</taxon>
        <taxon>Bacillales</taxon>
        <taxon>Bacillaceae</taxon>
        <taxon>Bacillus</taxon>
    </lineage>
</organism>
<protein>
    <recommendedName>
        <fullName evidence="11">Regulatory protein MsrR</fullName>
    </recommendedName>
</protein>
<evidence type="ECO:0000256" key="3">
    <source>
        <dbReference type="ARBA" id="ARBA00022475"/>
    </source>
</evidence>
<keyword evidence="9" id="KW-0804">Transcription</keyword>
<evidence type="ECO:0000313" key="15">
    <source>
        <dbReference type="Proteomes" id="UP000181936"/>
    </source>
</evidence>
<keyword evidence="15" id="KW-1185">Reference proteome</keyword>
<dbReference type="InterPro" id="IPR004474">
    <property type="entry name" value="LytR_CpsA_psr"/>
</dbReference>
<evidence type="ECO:0000256" key="8">
    <source>
        <dbReference type="ARBA" id="ARBA00023136"/>
    </source>
</evidence>
<dbReference type="PANTHER" id="PTHR33392:SF8">
    <property type="entry name" value="REGULATORY PROTEIN MSRR"/>
    <property type="match status" value="1"/>
</dbReference>
<evidence type="ECO:0000256" key="4">
    <source>
        <dbReference type="ARBA" id="ARBA00022692"/>
    </source>
</evidence>
<feature type="domain" description="Cell envelope-related transcriptional attenuator" evidence="13">
    <location>
        <begin position="86"/>
        <end position="229"/>
    </location>
</feature>
<reference evidence="14 15" key="1">
    <citation type="journal article" date="2016" name="Sci. Rep.">
        <title>Complete genome sequence and transcriptomic analysis of a novel marine strain Bacillus weihaiensis reveals the mechanism of brown algae degradation.</title>
        <authorList>
            <person name="Zhu Y."/>
            <person name="Chen P."/>
            <person name="Bao Y."/>
            <person name="Men Y."/>
            <person name="Zeng Y."/>
            <person name="Yang J."/>
            <person name="Sun J."/>
            <person name="Sun Y."/>
        </authorList>
    </citation>
    <scope>NUCLEOTIDE SEQUENCE [LARGE SCALE GENOMIC DNA]</scope>
    <source>
        <strain evidence="14 15">Alg07</strain>
    </source>
</reference>
<evidence type="ECO:0000256" key="10">
    <source>
        <dbReference type="ARBA" id="ARBA00037178"/>
    </source>
</evidence>
<dbReference type="PANTHER" id="PTHR33392">
    <property type="entry name" value="POLYISOPRENYL-TEICHOIC ACID--PEPTIDOGLYCAN TEICHOIC ACID TRANSFERASE TAGU"/>
    <property type="match status" value="1"/>
</dbReference>
<feature type="compositionally biased region" description="Polar residues" evidence="12">
    <location>
        <begin position="317"/>
        <end position="328"/>
    </location>
</feature>
<keyword evidence="4" id="KW-0812">Transmembrane</keyword>
<evidence type="ECO:0000259" key="13">
    <source>
        <dbReference type="Pfam" id="PF03816"/>
    </source>
</evidence>
<keyword evidence="8" id="KW-0472">Membrane</keyword>
<dbReference type="AlphaFoldDB" id="A0A1L3MMR8"/>
<comment type="similarity">
    <text evidence="2">Belongs to the LytR/CpsA/Psr (LCP) family.</text>
</comment>
<dbReference type="Pfam" id="PF03816">
    <property type="entry name" value="LytR_cpsA_psr"/>
    <property type="match status" value="1"/>
</dbReference>
<dbReference type="KEGG" id="bwh:A9C19_01625"/>
<dbReference type="InterPro" id="IPR050922">
    <property type="entry name" value="LytR/CpsA/Psr_CW_biosynth"/>
</dbReference>
<evidence type="ECO:0000256" key="9">
    <source>
        <dbReference type="ARBA" id="ARBA00023163"/>
    </source>
</evidence>
<dbReference type="GO" id="GO:0071555">
    <property type="term" value="P:cell wall organization"/>
    <property type="evidence" value="ECO:0007669"/>
    <property type="project" value="UniProtKB-KW"/>
</dbReference>
<dbReference type="Proteomes" id="UP000181936">
    <property type="component" value="Chromosome"/>
</dbReference>
<comment type="subcellular location">
    <subcellularLocation>
        <location evidence="1">Cell membrane</location>
        <topology evidence="1">Single-pass type II membrane protein</topology>
    </subcellularLocation>
</comment>
<evidence type="ECO:0000313" key="14">
    <source>
        <dbReference type="EMBL" id="APH03554.1"/>
    </source>
</evidence>
<dbReference type="NCBIfam" id="TIGR00350">
    <property type="entry name" value="lytR_cpsA_psr"/>
    <property type="match status" value="1"/>
</dbReference>
<keyword evidence="7" id="KW-0805">Transcription regulation</keyword>
<dbReference type="Gene3D" id="3.40.630.190">
    <property type="entry name" value="LCP protein"/>
    <property type="match status" value="1"/>
</dbReference>
<gene>
    <name evidence="14" type="ORF">A9C19_01625</name>
</gene>
<evidence type="ECO:0000256" key="1">
    <source>
        <dbReference type="ARBA" id="ARBA00004401"/>
    </source>
</evidence>
<sequence>MNSRKNIKHKKKKKVLKKVLLILLLTLIAIVGYAVFQYYQGLQKSDSKSNMTETYAPEEFKGEKDINGKINVLLLGVDSRGEEKSRTDTIMVAQYDPEDNSARLVSIMRDTYVEIPDHKNYKINTANFLGGPELLRQTLKLNFDLDVQYYALIDFEGFAESVDALAPEGIEINVEKEMSKNIDVTLYPGLQKLNGKELLDFARFRHDAEGDFGRVKRQQQVINALKDELISFNGATKLPKMIGTIQPYFVTNMDTVDFLSLAKEVVLNPPAEIETLRIPIDNSYTNESYEHAGSVLEIDKEINTQALKDFLSGKPINETSGETLQTEENLIEEQQ</sequence>
<dbReference type="OrthoDB" id="9782542at2"/>
<name>A0A1L3MMR8_9BACI</name>
<comment type="function">
    <text evidence="10">Involved in SarA attenuation. Affects resistance to oxacillin and teicoplanin, as well as the synthesis of virulence factors.</text>
</comment>
<dbReference type="GO" id="GO:0005886">
    <property type="term" value="C:plasma membrane"/>
    <property type="evidence" value="ECO:0007669"/>
    <property type="project" value="UniProtKB-SubCell"/>
</dbReference>
<keyword evidence="6" id="KW-1133">Transmembrane helix</keyword>
<dbReference type="EMBL" id="CP016020">
    <property type="protein sequence ID" value="APH03554.1"/>
    <property type="molecule type" value="Genomic_DNA"/>
</dbReference>
<keyword evidence="3" id="KW-1003">Cell membrane</keyword>
<dbReference type="RefSeq" id="WP_072578344.1">
    <property type="nucleotide sequence ID" value="NZ_CP016020.1"/>
</dbReference>
<keyword evidence="5" id="KW-0735">Signal-anchor</keyword>
<accession>A0A1L3MMR8</accession>
<proteinExistence type="inferred from homology"/>
<feature type="region of interest" description="Disordered" evidence="12">
    <location>
        <begin position="313"/>
        <end position="335"/>
    </location>
</feature>
<evidence type="ECO:0000256" key="11">
    <source>
        <dbReference type="ARBA" id="ARBA00040752"/>
    </source>
</evidence>
<evidence type="ECO:0000256" key="7">
    <source>
        <dbReference type="ARBA" id="ARBA00023015"/>
    </source>
</evidence>
<dbReference type="STRING" id="1547283.A9C19_01625"/>
<evidence type="ECO:0000256" key="5">
    <source>
        <dbReference type="ARBA" id="ARBA00022968"/>
    </source>
</evidence>
<evidence type="ECO:0000256" key="12">
    <source>
        <dbReference type="SAM" id="MobiDB-lite"/>
    </source>
</evidence>
<evidence type="ECO:0000256" key="6">
    <source>
        <dbReference type="ARBA" id="ARBA00022989"/>
    </source>
</evidence>
<evidence type="ECO:0000256" key="2">
    <source>
        <dbReference type="ARBA" id="ARBA00006068"/>
    </source>
</evidence>